<evidence type="ECO:0000313" key="8">
    <source>
        <dbReference type="Proteomes" id="UP001059607"/>
    </source>
</evidence>
<reference evidence="7" key="1">
    <citation type="submission" date="2022-07" db="EMBL/GenBank/DDBJ databases">
        <title>Pseudomonas nunamit sp. nov. an antifungal species isolated from Greenland.</title>
        <authorList>
            <person name="Ntana F."/>
            <person name="Hennessy R.C."/>
            <person name="Zervas A."/>
            <person name="Stougaard P."/>
        </authorList>
    </citation>
    <scope>NUCLEOTIDE SEQUENCE</scope>
    <source>
        <strain evidence="7">In5</strain>
    </source>
</reference>
<name>A0ABY5ENT7_9PSED</name>
<keyword evidence="3" id="KW-0378">Hydrolase</keyword>
<dbReference type="Gene3D" id="3.40.140.10">
    <property type="entry name" value="Cytidine Deaminase, domain 2"/>
    <property type="match status" value="1"/>
</dbReference>
<organism evidence="7 8">
    <name type="scientific">Pseudomonas nunensis</name>
    <dbReference type="NCBI Taxonomy" id="2961896"/>
    <lineage>
        <taxon>Bacteria</taxon>
        <taxon>Pseudomonadati</taxon>
        <taxon>Pseudomonadota</taxon>
        <taxon>Gammaproteobacteria</taxon>
        <taxon>Pseudomonadales</taxon>
        <taxon>Pseudomonadaceae</taxon>
        <taxon>Pseudomonas</taxon>
    </lineage>
</organism>
<keyword evidence="2" id="KW-0479">Metal-binding</keyword>
<keyword evidence="8" id="KW-1185">Reference proteome</keyword>
<keyword evidence="1" id="KW-0645">Protease</keyword>
<evidence type="ECO:0000256" key="3">
    <source>
        <dbReference type="ARBA" id="ARBA00022801"/>
    </source>
</evidence>
<dbReference type="SUPFAM" id="SSF102712">
    <property type="entry name" value="JAB1/MPN domain"/>
    <property type="match status" value="1"/>
</dbReference>
<dbReference type="EMBL" id="CP101125">
    <property type="protein sequence ID" value="UTO17386.1"/>
    <property type="molecule type" value="Genomic_DNA"/>
</dbReference>
<feature type="domain" description="MPN" evidence="6">
    <location>
        <begin position="40"/>
        <end position="175"/>
    </location>
</feature>
<dbReference type="InterPro" id="IPR028090">
    <property type="entry name" value="JAB_dom_prok"/>
</dbReference>
<dbReference type="Proteomes" id="UP001059607">
    <property type="component" value="Chromosome"/>
</dbReference>
<sequence>MKWNNVKADIFSVGLAEFSRGWSSFDLVRLISSSKDCPVVIMESRVREDILLHLSSERVELGGLLIGSVVSSLDLERGVTIVKVSSFMDSKVFNSTSVSLSMGAEVWQRANANREPNSFVVGWYHSHPDLGAFFSGTDRKTQRDFFNTKYSVGLVIDPIRNEERWFFGEDSVEIAQENVLVVSGVLPLS</sequence>
<evidence type="ECO:0000256" key="1">
    <source>
        <dbReference type="ARBA" id="ARBA00022670"/>
    </source>
</evidence>
<dbReference type="InterPro" id="IPR037518">
    <property type="entry name" value="MPN"/>
</dbReference>
<dbReference type="PROSITE" id="PS50249">
    <property type="entry name" value="MPN"/>
    <property type="match status" value="1"/>
</dbReference>
<evidence type="ECO:0000256" key="4">
    <source>
        <dbReference type="ARBA" id="ARBA00022833"/>
    </source>
</evidence>
<dbReference type="PANTHER" id="PTHR10410">
    <property type="entry name" value="EUKARYOTIC TRANSLATION INITIATION FACTOR 3 -RELATED"/>
    <property type="match status" value="1"/>
</dbReference>
<evidence type="ECO:0000259" key="6">
    <source>
        <dbReference type="PROSITE" id="PS50249"/>
    </source>
</evidence>
<gene>
    <name evidence="7" type="ORF">NK667_13865</name>
</gene>
<keyword evidence="4" id="KW-0862">Zinc</keyword>
<dbReference type="RefSeq" id="WP_054615104.1">
    <property type="nucleotide sequence ID" value="NZ_CP101125.1"/>
</dbReference>
<evidence type="ECO:0000313" key="7">
    <source>
        <dbReference type="EMBL" id="UTO17386.1"/>
    </source>
</evidence>
<evidence type="ECO:0000256" key="5">
    <source>
        <dbReference type="ARBA" id="ARBA00023049"/>
    </source>
</evidence>
<evidence type="ECO:0000256" key="2">
    <source>
        <dbReference type="ARBA" id="ARBA00022723"/>
    </source>
</evidence>
<dbReference type="InterPro" id="IPR050242">
    <property type="entry name" value="JAMM_MPN+_peptidase_M67A"/>
</dbReference>
<keyword evidence="5" id="KW-0482">Metalloprotease</keyword>
<dbReference type="Pfam" id="PF14464">
    <property type="entry name" value="Prok-JAB"/>
    <property type="match status" value="1"/>
</dbReference>
<accession>A0ABY5ENT7</accession>
<proteinExistence type="predicted"/>
<protein>
    <submittedName>
        <fullName evidence="7">Mov34/MPN/PAD-1 family protein</fullName>
    </submittedName>
</protein>